<keyword evidence="2 7" id="KW-0813">Transport</keyword>
<feature type="transmembrane region" description="Helical" evidence="7">
    <location>
        <begin position="20"/>
        <end position="40"/>
    </location>
</feature>
<evidence type="ECO:0000259" key="8">
    <source>
        <dbReference type="PROSITE" id="PS50928"/>
    </source>
</evidence>
<protein>
    <submittedName>
        <fullName evidence="9">Peptide ABC transporter permease</fullName>
    </submittedName>
</protein>
<dbReference type="InterPro" id="IPR000515">
    <property type="entry name" value="MetI-like"/>
</dbReference>
<dbReference type="PANTHER" id="PTHR43386">
    <property type="entry name" value="OLIGOPEPTIDE TRANSPORT SYSTEM PERMEASE PROTEIN APPC"/>
    <property type="match status" value="1"/>
</dbReference>
<accession>A0A154W7I2</accession>
<organism evidence="9 10">
    <name type="scientific">Oceanibaculum pacificum</name>
    <dbReference type="NCBI Taxonomy" id="580166"/>
    <lineage>
        <taxon>Bacteria</taxon>
        <taxon>Pseudomonadati</taxon>
        <taxon>Pseudomonadota</taxon>
        <taxon>Alphaproteobacteria</taxon>
        <taxon>Rhodospirillales</taxon>
        <taxon>Oceanibaculaceae</taxon>
        <taxon>Oceanibaculum</taxon>
    </lineage>
</organism>
<proteinExistence type="inferred from homology"/>
<evidence type="ECO:0000256" key="7">
    <source>
        <dbReference type="RuleBase" id="RU363032"/>
    </source>
</evidence>
<feature type="domain" description="ABC transmembrane type-1" evidence="8">
    <location>
        <begin position="79"/>
        <end position="268"/>
    </location>
</feature>
<evidence type="ECO:0000256" key="2">
    <source>
        <dbReference type="ARBA" id="ARBA00022448"/>
    </source>
</evidence>
<evidence type="ECO:0000256" key="4">
    <source>
        <dbReference type="ARBA" id="ARBA00022692"/>
    </source>
</evidence>
<feature type="transmembrane region" description="Helical" evidence="7">
    <location>
        <begin position="83"/>
        <end position="107"/>
    </location>
</feature>
<comment type="similarity">
    <text evidence="7">Belongs to the binding-protein-dependent transport system permease family.</text>
</comment>
<dbReference type="PANTHER" id="PTHR43386:SF25">
    <property type="entry name" value="PEPTIDE ABC TRANSPORTER PERMEASE PROTEIN"/>
    <property type="match status" value="1"/>
</dbReference>
<name>A0A154W7I2_9PROT</name>
<dbReference type="InterPro" id="IPR035906">
    <property type="entry name" value="MetI-like_sf"/>
</dbReference>
<dbReference type="Proteomes" id="UP000076400">
    <property type="component" value="Unassembled WGS sequence"/>
</dbReference>
<evidence type="ECO:0000256" key="6">
    <source>
        <dbReference type="ARBA" id="ARBA00023136"/>
    </source>
</evidence>
<keyword evidence="3" id="KW-1003">Cell membrane</keyword>
<dbReference type="InterPro" id="IPR050366">
    <property type="entry name" value="BP-dependent_transpt_permease"/>
</dbReference>
<feature type="transmembrane region" description="Helical" evidence="7">
    <location>
        <begin position="205"/>
        <end position="225"/>
    </location>
</feature>
<dbReference type="GO" id="GO:0005886">
    <property type="term" value="C:plasma membrane"/>
    <property type="evidence" value="ECO:0007669"/>
    <property type="project" value="UniProtKB-SubCell"/>
</dbReference>
<dbReference type="STRING" id="580166.AUP43_07070"/>
<gene>
    <name evidence="9" type="ORF">AUP43_07070</name>
</gene>
<dbReference type="InterPro" id="IPR025966">
    <property type="entry name" value="OppC_N"/>
</dbReference>
<reference evidence="9 10" key="1">
    <citation type="submission" date="2015-12" db="EMBL/GenBank/DDBJ databases">
        <title>Genome sequence of Oceanibaculum pacificum MCCC 1A02656.</title>
        <authorList>
            <person name="Lu L."/>
            <person name="Lai Q."/>
            <person name="Shao Z."/>
            <person name="Qian P."/>
        </authorList>
    </citation>
    <scope>NUCLEOTIDE SEQUENCE [LARGE SCALE GENOMIC DNA]</scope>
    <source>
        <strain evidence="9 10">MCCC 1A02656</strain>
    </source>
</reference>
<evidence type="ECO:0000256" key="3">
    <source>
        <dbReference type="ARBA" id="ARBA00022475"/>
    </source>
</evidence>
<dbReference type="PROSITE" id="PS50928">
    <property type="entry name" value="ABC_TM1"/>
    <property type="match status" value="1"/>
</dbReference>
<evidence type="ECO:0000256" key="1">
    <source>
        <dbReference type="ARBA" id="ARBA00004651"/>
    </source>
</evidence>
<dbReference type="Pfam" id="PF00528">
    <property type="entry name" value="BPD_transp_1"/>
    <property type="match status" value="1"/>
</dbReference>
<dbReference type="Pfam" id="PF12911">
    <property type="entry name" value="OppC_N"/>
    <property type="match status" value="1"/>
</dbReference>
<dbReference type="GO" id="GO:0055085">
    <property type="term" value="P:transmembrane transport"/>
    <property type="evidence" value="ECO:0007669"/>
    <property type="project" value="InterPro"/>
</dbReference>
<evidence type="ECO:0000313" key="9">
    <source>
        <dbReference type="EMBL" id="KZD09498.1"/>
    </source>
</evidence>
<feature type="transmembrane region" description="Helical" evidence="7">
    <location>
        <begin position="245"/>
        <end position="268"/>
    </location>
</feature>
<dbReference type="SUPFAM" id="SSF161098">
    <property type="entry name" value="MetI-like"/>
    <property type="match status" value="1"/>
</dbReference>
<dbReference type="OrthoDB" id="9766870at2"/>
<dbReference type="Gene3D" id="1.10.3720.10">
    <property type="entry name" value="MetI-like"/>
    <property type="match status" value="1"/>
</dbReference>
<keyword evidence="10" id="KW-1185">Reference proteome</keyword>
<dbReference type="CDD" id="cd06261">
    <property type="entry name" value="TM_PBP2"/>
    <property type="match status" value="1"/>
</dbReference>
<dbReference type="EMBL" id="LPXN01000097">
    <property type="protein sequence ID" value="KZD09498.1"/>
    <property type="molecule type" value="Genomic_DNA"/>
</dbReference>
<sequence>MALPSMASAPRRRPLPASLVWGAGIFAFVLFIAVAGPFLAPFDYDQMNILKRMQAPSAVHWFGTDEFGRDVFSRVLYGARLSIAMGIGATMISLAIGVPLGLIAGYYRGWPEEAIMRGVDVLISIPPIMLGLLILAVTTPSVWKSALAVGVIYVPIMVRLTRSVCLEVMGEEFVEAAKARGERGWYILFSEILPNAWPPIIVETALRVTFAIMLGAALSFLGLGVQPPASDWGLMIAEARPFIHQAPWIAVAPGIALVITVIAINLLGDGLREILDPRMKRDRL</sequence>
<dbReference type="AlphaFoldDB" id="A0A154W7I2"/>
<comment type="subcellular location">
    <subcellularLocation>
        <location evidence="1 7">Cell membrane</location>
        <topology evidence="1 7">Multi-pass membrane protein</topology>
    </subcellularLocation>
</comment>
<comment type="caution">
    <text evidence="9">The sequence shown here is derived from an EMBL/GenBank/DDBJ whole genome shotgun (WGS) entry which is preliminary data.</text>
</comment>
<keyword evidence="6 7" id="KW-0472">Membrane</keyword>
<keyword evidence="4 7" id="KW-0812">Transmembrane</keyword>
<evidence type="ECO:0000313" key="10">
    <source>
        <dbReference type="Proteomes" id="UP000076400"/>
    </source>
</evidence>
<keyword evidence="5 7" id="KW-1133">Transmembrane helix</keyword>
<evidence type="ECO:0000256" key="5">
    <source>
        <dbReference type="ARBA" id="ARBA00022989"/>
    </source>
</evidence>
<feature type="transmembrane region" description="Helical" evidence="7">
    <location>
        <begin position="119"/>
        <end position="136"/>
    </location>
</feature>